<comment type="caution">
    <text evidence="1">The sequence shown here is derived from an EMBL/GenBank/DDBJ whole genome shotgun (WGS) entry which is preliminary data.</text>
</comment>
<gene>
    <name evidence="1" type="ORF">DDK22_38920</name>
</gene>
<evidence type="ECO:0000313" key="2">
    <source>
        <dbReference type="Proteomes" id="UP000253501"/>
    </source>
</evidence>
<reference evidence="1 2" key="1">
    <citation type="submission" date="2018-04" db="EMBL/GenBank/DDBJ databases">
        <title>Cupriavidus necator CR12 genome sequencing and assembly.</title>
        <authorList>
            <person name="Ben Fekih I."/>
            <person name="Mazhar H.S."/>
            <person name="Bello S.K."/>
            <person name="Rensing C."/>
        </authorList>
    </citation>
    <scope>NUCLEOTIDE SEQUENCE [LARGE SCALE GENOMIC DNA]</scope>
    <source>
        <strain evidence="1 2">CR12</strain>
    </source>
</reference>
<dbReference type="AlphaFoldDB" id="A0A367P6N1"/>
<protein>
    <submittedName>
        <fullName evidence="1">Uncharacterized protein</fullName>
    </submittedName>
</protein>
<organism evidence="1 2">
    <name type="scientific">Cupriavidus necator</name>
    <name type="common">Alcaligenes eutrophus</name>
    <name type="synonym">Ralstonia eutropha</name>
    <dbReference type="NCBI Taxonomy" id="106590"/>
    <lineage>
        <taxon>Bacteria</taxon>
        <taxon>Pseudomonadati</taxon>
        <taxon>Pseudomonadota</taxon>
        <taxon>Betaproteobacteria</taxon>
        <taxon>Burkholderiales</taxon>
        <taxon>Burkholderiaceae</taxon>
        <taxon>Cupriavidus</taxon>
    </lineage>
</organism>
<dbReference type="Proteomes" id="UP000253501">
    <property type="component" value="Unassembled WGS sequence"/>
</dbReference>
<feature type="non-terminal residue" evidence="1">
    <location>
        <position position="1"/>
    </location>
</feature>
<dbReference type="EMBL" id="QDHA01000250">
    <property type="protein sequence ID" value="RCJ03153.1"/>
    <property type="molecule type" value="Genomic_DNA"/>
</dbReference>
<evidence type="ECO:0000313" key="1">
    <source>
        <dbReference type="EMBL" id="RCJ03153.1"/>
    </source>
</evidence>
<accession>A0A367P6N1</accession>
<sequence length="63" mass="6479">HACSPFPGSRAVLVLGRVMPNISQIKSLKSPSEALPLQPGASEYGARAQANGGKHDVSIVVSP</sequence>
<proteinExistence type="predicted"/>
<name>A0A367P6N1_CUPNE</name>